<dbReference type="InterPro" id="IPR036259">
    <property type="entry name" value="MFS_trans_sf"/>
</dbReference>
<feature type="non-terminal residue" evidence="7">
    <location>
        <position position="1"/>
    </location>
</feature>
<keyword evidence="3 5" id="KW-1133">Transmembrane helix</keyword>
<feature type="transmembrane region" description="Helical" evidence="5">
    <location>
        <begin position="146"/>
        <end position="168"/>
    </location>
</feature>
<dbReference type="InterPro" id="IPR020846">
    <property type="entry name" value="MFS_dom"/>
</dbReference>
<name>A0A3D3G040_ACIRA</name>
<dbReference type="Proteomes" id="UP000262257">
    <property type="component" value="Unassembled WGS sequence"/>
</dbReference>
<dbReference type="Pfam" id="PF07690">
    <property type="entry name" value="MFS_1"/>
    <property type="match status" value="1"/>
</dbReference>
<dbReference type="SUPFAM" id="SSF103473">
    <property type="entry name" value="MFS general substrate transporter"/>
    <property type="match status" value="1"/>
</dbReference>
<dbReference type="AlphaFoldDB" id="A0A3D3G040"/>
<proteinExistence type="predicted"/>
<dbReference type="GO" id="GO:0005886">
    <property type="term" value="C:plasma membrane"/>
    <property type="evidence" value="ECO:0007669"/>
    <property type="project" value="TreeGrafter"/>
</dbReference>
<keyword evidence="2 5" id="KW-0812">Transmembrane</keyword>
<feature type="transmembrane region" description="Helical" evidence="5">
    <location>
        <begin position="117"/>
        <end position="140"/>
    </location>
</feature>
<accession>A0A3D3G040</accession>
<sequence length="178" mass="19167">AGFLQFGYYGVNNWMPSYLESELGMKFKEMTAYMVGTYTAMILGKVLAGYMADKLGRRFTYAFGAIGTAVFLPLIVFYNSPENILYLLIIFGFLYGVPYGVNATYMTESFATAIRGTAIGGAYNVGRLGAAIAPATIGYLASGGSIGLGFVVMGAAYFICGVIPALFIKEKQYDPQNS</sequence>
<comment type="subcellular location">
    <subcellularLocation>
        <location evidence="1">Membrane</location>
        <topology evidence="1">Multi-pass membrane protein</topology>
    </subcellularLocation>
</comment>
<dbReference type="EMBL" id="DPXL01000082">
    <property type="protein sequence ID" value="HCM31235.1"/>
    <property type="molecule type" value="Genomic_DNA"/>
</dbReference>
<dbReference type="GO" id="GO:0046943">
    <property type="term" value="F:carboxylic acid transmembrane transporter activity"/>
    <property type="evidence" value="ECO:0007669"/>
    <property type="project" value="TreeGrafter"/>
</dbReference>
<evidence type="ECO:0000256" key="5">
    <source>
        <dbReference type="SAM" id="Phobius"/>
    </source>
</evidence>
<reference evidence="7 8" key="1">
    <citation type="journal article" date="2018" name="Nat. Biotechnol.">
        <title>A standardized bacterial taxonomy based on genome phylogeny substantially revises the tree of life.</title>
        <authorList>
            <person name="Parks D.H."/>
            <person name="Chuvochina M."/>
            <person name="Waite D.W."/>
            <person name="Rinke C."/>
            <person name="Skarshewski A."/>
            <person name="Chaumeil P.A."/>
            <person name="Hugenholtz P."/>
        </authorList>
    </citation>
    <scope>NUCLEOTIDE SEQUENCE [LARGE SCALE GENOMIC DNA]</scope>
    <source>
        <strain evidence="7">UBA10045</strain>
    </source>
</reference>
<dbReference type="PANTHER" id="PTHR23508">
    <property type="entry name" value="CARBOXYLIC ACID TRANSPORTER PROTEIN HOMOLOG"/>
    <property type="match status" value="1"/>
</dbReference>
<evidence type="ECO:0000256" key="1">
    <source>
        <dbReference type="ARBA" id="ARBA00004141"/>
    </source>
</evidence>
<organism evidence="7 8">
    <name type="scientific">Acinetobacter radioresistens</name>
    <dbReference type="NCBI Taxonomy" id="40216"/>
    <lineage>
        <taxon>Bacteria</taxon>
        <taxon>Pseudomonadati</taxon>
        <taxon>Pseudomonadota</taxon>
        <taxon>Gammaproteobacteria</taxon>
        <taxon>Moraxellales</taxon>
        <taxon>Moraxellaceae</taxon>
        <taxon>Acinetobacter</taxon>
    </lineage>
</organism>
<evidence type="ECO:0000256" key="4">
    <source>
        <dbReference type="ARBA" id="ARBA00023136"/>
    </source>
</evidence>
<dbReference type="PROSITE" id="PS50850">
    <property type="entry name" value="MFS"/>
    <property type="match status" value="1"/>
</dbReference>
<gene>
    <name evidence="7" type="ORF">DIC32_06330</name>
</gene>
<dbReference type="PROSITE" id="PS00217">
    <property type="entry name" value="SUGAR_TRANSPORT_2"/>
    <property type="match status" value="1"/>
</dbReference>
<feature type="transmembrane region" description="Helical" evidence="5">
    <location>
        <begin position="84"/>
        <end position="105"/>
    </location>
</feature>
<dbReference type="Gene3D" id="1.20.1250.20">
    <property type="entry name" value="MFS general substrate transporter like domains"/>
    <property type="match status" value="1"/>
</dbReference>
<feature type="domain" description="Major facilitator superfamily (MFS) profile" evidence="6">
    <location>
        <begin position="1"/>
        <end position="172"/>
    </location>
</feature>
<feature type="transmembrane region" description="Helical" evidence="5">
    <location>
        <begin position="59"/>
        <end position="78"/>
    </location>
</feature>
<evidence type="ECO:0000259" key="6">
    <source>
        <dbReference type="PROSITE" id="PS50850"/>
    </source>
</evidence>
<dbReference type="PANTHER" id="PTHR23508:SF10">
    <property type="entry name" value="CARBOXYLIC ACID TRANSPORTER PROTEIN HOMOLOG"/>
    <property type="match status" value="1"/>
</dbReference>
<evidence type="ECO:0000256" key="3">
    <source>
        <dbReference type="ARBA" id="ARBA00022989"/>
    </source>
</evidence>
<keyword evidence="4 5" id="KW-0472">Membrane</keyword>
<evidence type="ECO:0000256" key="2">
    <source>
        <dbReference type="ARBA" id="ARBA00022692"/>
    </source>
</evidence>
<protein>
    <submittedName>
        <fullName evidence="7">MFS transporter</fullName>
    </submittedName>
</protein>
<feature type="transmembrane region" description="Helical" evidence="5">
    <location>
        <begin position="30"/>
        <end position="52"/>
    </location>
</feature>
<comment type="caution">
    <text evidence="7">The sequence shown here is derived from an EMBL/GenBank/DDBJ whole genome shotgun (WGS) entry which is preliminary data.</text>
</comment>
<dbReference type="PROSITE" id="PS00216">
    <property type="entry name" value="SUGAR_TRANSPORT_1"/>
    <property type="match status" value="1"/>
</dbReference>
<evidence type="ECO:0000313" key="7">
    <source>
        <dbReference type="EMBL" id="HCM31235.1"/>
    </source>
</evidence>
<dbReference type="InterPro" id="IPR011701">
    <property type="entry name" value="MFS"/>
</dbReference>
<dbReference type="InterPro" id="IPR005829">
    <property type="entry name" value="Sugar_transporter_CS"/>
</dbReference>
<evidence type="ECO:0000313" key="8">
    <source>
        <dbReference type="Proteomes" id="UP000262257"/>
    </source>
</evidence>